<dbReference type="AlphaFoldDB" id="A0AB34KS32"/>
<comment type="caution">
    <text evidence="1">The sequence shown here is derived from an EMBL/GenBank/DDBJ whole genome shotgun (WGS) entry which is preliminary data.</text>
</comment>
<dbReference type="RefSeq" id="XP_069230086.1">
    <property type="nucleotide sequence ID" value="XM_069372793.1"/>
</dbReference>
<proteinExistence type="predicted"/>
<evidence type="ECO:0000313" key="1">
    <source>
        <dbReference type="EMBL" id="KAL1586981.1"/>
    </source>
</evidence>
<evidence type="ECO:0000313" key="2">
    <source>
        <dbReference type="Proteomes" id="UP000803884"/>
    </source>
</evidence>
<organism evidence="1 2">
    <name type="scientific">Cladosporium halotolerans</name>
    <dbReference type="NCBI Taxonomy" id="1052096"/>
    <lineage>
        <taxon>Eukaryota</taxon>
        <taxon>Fungi</taxon>
        <taxon>Dikarya</taxon>
        <taxon>Ascomycota</taxon>
        <taxon>Pezizomycotina</taxon>
        <taxon>Dothideomycetes</taxon>
        <taxon>Dothideomycetidae</taxon>
        <taxon>Cladosporiales</taxon>
        <taxon>Cladosporiaceae</taxon>
        <taxon>Cladosporium</taxon>
    </lineage>
</organism>
<reference evidence="1 2" key="1">
    <citation type="journal article" date="2020" name="Microbiol. Resour. Announc.">
        <title>Draft Genome Sequence of a Cladosporium Species Isolated from the Mesophotic Ascidian Didemnum maculosum.</title>
        <authorList>
            <person name="Gioti A."/>
            <person name="Siaperas R."/>
            <person name="Nikolaivits E."/>
            <person name="Le Goff G."/>
            <person name="Ouazzani J."/>
            <person name="Kotoulas G."/>
            <person name="Topakas E."/>
        </authorList>
    </citation>
    <scope>NUCLEOTIDE SEQUENCE [LARGE SCALE GENOMIC DNA]</scope>
    <source>
        <strain evidence="1 2">TM138-S3</strain>
    </source>
</reference>
<dbReference type="InterPro" id="IPR021047">
    <property type="entry name" value="Mannosyltransferase_CMT1"/>
</dbReference>
<dbReference type="EMBL" id="JAAQHG020000012">
    <property type="protein sequence ID" value="KAL1586981.1"/>
    <property type="molecule type" value="Genomic_DNA"/>
</dbReference>
<evidence type="ECO:0008006" key="3">
    <source>
        <dbReference type="Google" id="ProtNLM"/>
    </source>
</evidence>
<dbReference type="PANTHER" id="PTHR34144">
    <property type="entry name" value="CHROMOSOME 8, WHOLE GENOME SHOTGUN SEQUENCE"/>
    <property type="match status" value="1"/>
</dbReference>
<dbReference type="Proteomes" id="UP000803884">
    <property type="component" value="Unassembled WGS sequence"/>
</dbReference>
<sequence length="402" mass="45717">MRRSFRYRALLKRILQIVGVLILVQSIIDFRRSRAPLVEQPGNAKPEKIFIAGIHWNNEKVLREHWVPGVLRLVKHFGEDNVYVSVQESGSWDRSKEALAELDKGLEMVGVRKKIILDETTHEDEIKKPPGKSGWIQTPRGLKELRRVPYLARLRNLVLEPLYELAQAGEHFDKVLFINDVVFKTQDVQRLLDTRDGDFAAACSLDFSKPPLFYDTFALRDSEGHDTLMQSWPYFRSRESRDALKASQPVPVTSCWNGIVAMDTAPFYSSTNPLHFRGTPDTLAALHLEGSECCLIHTDNPLSATKGVWLNPNVRVGYSQRAYDQVNPGGSSANAWVGTASMLHGSWENRLLRWLTIEWFQESTVRRRIKTWQTSGEGRIETGAACLINEMQVLIANGWAHV</sequence>
<dbReference type="GeneID" id="96005631"/>
<keyword evidence="2" id="KW-1185">Reference proteome</keyword>
<name>A0AB34KS32_9PEZI</name>
<gene>
    <name evidence="1" type="ORF">WHR41_04187</name>
</gene>
<dbReference type="Pfam" id="PF11735">
    <property type="entry name" value="CAP59_mtransfer"/>
    <property type="match status" value="1"/>
</dbReference>
<accession>A0AB34KS32</accession>
<dbReference type="PANTHER" id="PTHR34144:SF7">
    <property type="entry name" value="EXPORT PROTEIN (CAP59), PUTATIVE (AFU_ORTHOLOGUE AFUA_7G05020)-RELATED"/>
    <property type="match status" value="1"/>
</dbReference>
<protein>
    <recommendedName>
        <fullName evidence="3">Polysaccharide export protein</fullName>
    </recommendedName>
</protein>